<sequence>MKSLQPGGCGCVFSLEPISSGESFSLVPANETAITLPLDPFGNIGT</sequence>
<evidence type="ECO:0000313" key="1">
    <source>
        <dbReference type="EMBL" id="PNX60177.1"/>
    </source>
</evidence>
<reference evidence="1 2" key="1">
    <citation type="journal article" date="2014" name="Am. J. Bot.">
        <title>Genome assembly and annotation for red clover (Trifolium pratense; Fabaceae).</title>
        <authorList>
            <person name="Istvanek J."/>
            <person name="Jaros M."/>
            <person name="Krenek A."/>
            <person name="Repkova J."/>
        </authorList>
    </citation>
    <scope>NUCLEOTIDE SEQUENCE [LARGE SCALE GENOMIC DNA]</scope>
    <source>
        <strain evidence="2">cv. Tatra</strain>
        <tissue evidence="1">Young leaves</tissue>
    </source>
</reference>
<dbReference type="Proteomes" id="UP000236291">
    <property type="component" value="Unassembled WGS sequence"/>
</dbReference>
<accession>A0A2K3K1J6</accession>
<evidence type="ECO:0000313" key="2">
    <source>
        <dbReference type="Proteomes" id="UP000236291"/>
    </source>
</evidence>
<organism evidence="1 2">
    <name type="scientific">Trifolium pratense</name>
    <name type="common">Red clover</name>
    <dbReference type="NCBI Taxonomy" id="57577"/>
    <lineage>
        <taxon>Eukaryota</taxon>
        <taxon>Viridiplantae</taxon>
        <taxon>Streptophyta</taxon>
        <taxon>Embryophyta</taxon>
        <taxon>Tracheophyta</taxon>
        <taxon>Spermatophyta</taxon>
        <taxon>Magnoliopsida</taxon>
        <taxon>eudicotyledons</taxon>
        <taxon>Gunneridae</taxon>
        <taxon>Pentapetalae</taxon>
        <taxon>rosids</taxon>
        <taxon>fabids</taxon>
        <taxon>Fabales</taxon>
        <taxon>Fabaceae</taxon>
        <taxon>Papilionoideae</taxon>
        <taxon>50 kb inversion clade</taxon>
        <taxon>NPAAA clade</taxon>
        <taxon>Hologalegina</taxon>
        <taxon>IRL clade</taxon>
        <taxon>Trifolieae</taxon>
        <taxon>Trifolium</taxon>
    </lineage>
</organism>
<proteinExistence type="predicted"/>
<protein>
    <submittedName>
        <fullName evidence="1">Uncharacterized protein</fullName>
    </submittedName>
</protein>
<name>A0A2K3K1J6_TRIPR</name>
<comment type="caution">
    <text evidence="1">The sequence shown here is derived from an EMBL/GenBank/DDBJ whole genome shotgun (WGS) entry which is preliminary data.</text>
</comment>
<dbReference type="EMBL" id="ASHM01135440">
    <property type="protein sequence ID" value="PNX60177.1"/>
    <property type="molecule type" value="Genomic_DNA"/>
</dbReference>
<reference evidence="1 2" key="2">
    <citation type="journal article" date="2017" name="Front. Plant Sci.">
        <title>Gene Classification and Mining of Molecular Markers Useful in Red Clover (Trifolium pratense) Breeding.</title>
        <authorList>
            <person name="Istvanek J."/>
            <person name="Dluhosova J."/>
            <person name="Dluhos P."/>
            <person name="Patkova L."/>
            <person name="Nedelnik J."/>
            <person name="Repkova J."/>
        </authorList>
    </citation>
    <scope>NUCLEOTIDE SEQUENCE [LARGE SCALE GENOMIC DNA]</scope>
    <source>
        <strain evidence="2">cv. Tatra</strain>
        <tissue evidence="1">Young leaves</tissue>
    </source>
</reference>
<feature type="non-terminal residue" evidence="1">
    <location>
        <position position="46"/>
    </location>
</feature>
<gene>
    <name evidence="1" type="ORF">L195_g060056</name>
</gene>
<dbReference type="AlphaFoldDB" id="A0A2K3K1J6"/>